<keyword evidence="2" id="KW-1185">Reference proteome</keyword>
<dbReference type="EMBL" id="PGCJ01000100">
    <property type="protein sequence ID" value="PLW48830.1"/>
    <property type="molecule type" value="Genomic_DNA"/>
</dbReference>
<reference evidence="1 2" key="1">
    <citation type="submission" date="2017-11" db="EMBL/GenBank/DDBJ databases">
        <title>De novo assembly and phasing of dikaryotic genomes from two isolates of Puccinia coronata f. sp. avenae, the causal agent of oat crown rust.</title>
        <authorList>
            <person name="Miller M.E."/>
            <person name="Zhang Y."/>
            <person name="Omidvar V."/>
            <person name="Sperschneider J."/>
            <person name="Schwessinger B."/>
            <person name="Raley C."/>
            <person name="Palmer J.M."/>
            <person name="Garnica D."/>
            <person name="Upadhyaya N."/>
            <person name="Rathjen J."/>
            <person name="Taylor J.M."/>
            <person name="Park R.F."/>
            <person name="Dodds P.N."/>
            <person name="Hirsch C.D."/>
            <person name="Kianian S.F."/>
            <person name="Figueroa M."/>
        </authorList>
    </citation>
    <scope>NUCLEOTIDE SEQUENCE [LARGE SCALE GENOMIC DNA]</scope>
    <source>
        <strain evidence="1">12NC29</strain>
    </source>
</reference>
<dbReference type="OrthoDB" id="2501650at2759"/>
<organism evidence="1 2">
    <name type="scientific">Puccinia coronata f. sp. avenae</name>
    <dbReference type="NCBI Taxonomy" id="200324"/>
    <lineage>
        <taxon>Eukaryota</taxon>
        <taxon>Fungi</taxon>
        <taxon>Dikarya</taxon>
        <taxon>Basidiomycota</taxon>
        <taxon>Pucciniomycotina</taxon>
        <taxon>Pucciniomycetes</taxon>
        <taxon>Pucciniales</taxon>
        <taxon>Pucciniaceae</taxon>
        <taxon>Puccinia</taxon>
    </lineage>
</organism>
<evidence type="ECO:0000313" key="2">
    <source>
        <dbReference type="Proteomes" id="UP000235388"/>
    </source>
</evidence>
<sequence length="290" mass="32907">MSHRAADVSLLDQIHVTPEEREFGWSGNLSGIRGLSEQQARRILHFENSLRQHLETKNSEDSMDQEQRAGSRIEFENINSTIFEEPFEAIGARHCRTICTRNPLSPCILKPRASLPDYQRLASSRLNRSLRLSRSQSSSLRFRSIRRKSRQNSWSSESDEFFYLIAKEKIANSDPSYMRWETSVNDSQIEHQDSEVNLKMSKPKAGLLSLLRKVGKALVSPTPSRCIREGSQDTSCSEDTENLCYLSHEMIGSASPFPMRPPLRLNSGHPSASVDGDWIGVNRKVISQSK</sequence>
<protein>
    <submittedName>
        <fullName evidence="1">Uncharacterized protein</fullName>
    </submittedName>
</protein>
<dbReference type="Proteomes" id="UP000235388">
    <property type="component" value="Unassembled WGS sequence"/>
</dbReference>
<comment type="caution">
    <text evidence="1">The sequence shown here is derived from an EMBL/GenBank/DDBJ whole genome shotgun (WGS) entry which is preliminary data.</text>
</comment>
<gene>
    <name evidence="1" type="ORF">PCANC_13738</name>
</gene>
<dbReference type="AlphaFoldDB" id="A0A2N5VFS3"/>
<name>A0A2N5VFS3_9BASI</name>
<evidence type="ECO:0000313" key="1">
    <source>
        <dbReference type="EMBL" id="PLW48830.1"/>
    </source>
</evidence>
<proteinExistence type="predicted"/>
<accession>A0A2N5VFS3</accession>